<dbReference type="eggNOG" id="COG2337">
    <property type="taxonomic scope" value="Bacteria"/>
</dbReference>
<protein>
    <recommendedName>
        <fullName evidence="5">Transcriptional modulator of MazE/toxin, MazF</fullName>
    </recommendedName>
</protein>
<evidence type="ECO:0000256" key="1">
    <source>
        <dbReference type="ARBA" id="ARBA00007521"/>
    </source>
</evidence>
<comment type="similarity">
    <text evidence="1">Belongs to the PemK/MazF family.</text>
</comment>
<dbReference type="OrthoDB" id="129822at2"/>
<dbReference type="SUPFAM" id="SSF50118">
    <property type="entry name" value="Cell growth inhibitor/plasmid maintenance toxic component"/>
    <property type="match status" value="1"/>
</dbReference>
<dbReference type="KEGG" id="can:Cyan10605_0820"/>
<keyword evidence="2" id="KW-1277">Toxin-antitoxin system</keyword>
<evidence type="ECO:0000313" key="3">
    <source>
        <dbReference type="EMBL" id="AFZ52952.1"/>
    </source>
</evidence>
<dbReference type="Proteomes" id="UP000010480">
    <property type="component" value="Chromosome"/>
</dbReference>
<dbReference type="AlphaFoldDB" id="K9Z2J4"/>
<dbReference type="InterPro" id="IPR011067">
    <property type="entry name" value="Plasmid_toxin/cell-grow_inhib"/>
</dbReference>
<keyword evidence="4" id="KW-1185">Reference proteome</keyword>
<dbReference type="EMBL" id="CP003947">
    <property type="protein sequence ID" value="AFZ52952.1"/>
    <property type="molecule type" value="Genomic_DNA"/>
</dbReference>
<dbReference type="HOGENOM" id="CLU_121823_6_1_3"/>
<proteinExistence type="inferred from homology"/>
<evidence type="ECO:0008006" key="5">
    <source>
        <dbReference type="Google" id="ProtNLM"/>
    </source>
</evidence>
<reference evidence="4" key="1">
    <citation type="journal article" date="2013" name="Proc. Natl. Acad. Sci. U.S.A.">
        <title>Improving the coverage of the cyanobacterial phylum using diversity-driven genome sequencing.</title>
        <authorList>
            <person name="Shih P.M."/>
            <person name="Wu D."/>
            <person name="Latifi A."/>
            <person name="Axen S.D."/>
            <person name="Fewer D.P."/>
            <person name="Talla E."/>
            <person name="Calteau A."/>
            <person name="Cai F."/>
            <person name="Tandeau de Marsac N."/>
            <person name="Rippka R."/>
            <person name="Herdman M."/>
            <person name="Sivonen K."/>
            <person name="Coursin T."/>
            <person name="Laurent T."/>
            <person name="Goodwin L."/>
            <person name="Nolan M."/>
            <person name="Davenport K.W."/>
            <person name="Han C.S."/>
            <person name="Rubin E.M."/>
            <person name="Eisen J.A."/>
            <person name="Woyke T."/>
            <person name="Gugger M."/>
            <person name="Kerfeld C.A."/>
        </authorList>
    </citation>
    <scope>NUCLEOTIDE SEQUENCE [LARGE SCALE GENOMIC DNA]</scope>
    <source>
        <strain evidence="4">PCC 10605</strain>
    </source>
</reference>
<dbReference type="RefSeq" id="WP_015218683.1">
    <property type="nucleotide sequence ID" value="NC_019776.1"/>
</dbReference>
<dbReference type="GO" id="GO:0003677">
    <property type="term" value="F:DNA binding"/>
    <property type="evidence" value="ECO:0007669"/>
    <property type="project" value="InterPro"/>
</dbReference>
<sequence>MIPKIREIWLVSFSFSDLTATKLRPALVIANHREEIIIIGIFSKIPHETLKETWVLVSENNPQFQETGLKKTSLIRADKIATLSQFVFKKKLGVLSVDLMEKVNLALKKSLNL</sequence>
<evidence type="ECO:0000313" key="4">
    <source>
        <dbReference type="Proteomes" id="UP000010480"/>
    </source>
</evidence>
<dbReference type="Pfam" id="PF02452">
    <property type="entry name" value="PemK_toxin"/>
    <property type="match status" value="1"/>
</dbReference>
<evidence type="ECO:0000256" key="2">
    <source>
        <dbReference type="ARBA" id="ARBA00022649"/>
    </source>
</evidence>
<accession>K9Z2J4</accession>
<dbReference type="STRING" id="755178.Cyan10605_0820"/>
<organism evidence="3 4">
    <name type="scientific">Cyanobacterium aponinum (strain PCC 10605)</name>
    <dbReference type="NCBI Taxonomy" id="755178"/>
    <lineage>
        <taxon>Bacteria</taxon>
        <taxon>Bacillati</taxon>
        <taxon>Cyanobacteriota</taxon>
        <taxon>Cyanophyceae</taxon>
        <taxon>Oscillatoriophycideae</taxon>
        <taxon>Chroococcales</taxon>
        <taxon>Geminocystaceae</taxon>
        <taxon>Cyanobacterium</taxon>
    </lineage>
</organism>
<dbReference type="Gene3D" id="2.30.30.110">
    <property type="match status" value="1"/>
</dbReference>
<gene>
    <name evidence="3" type="ordered locus">Cyan10605_0820</name>
</gene>
<dbReference type="InterPro" id="IPR003477">
    <property type="entry name" value="PemK-like"/>
</dbReference>
<name>K9Z2J4_CYAAP</name>